<evidence type="ECO:0000313" key="3">
    <source>
        <dbReference type="Proteomes" id="UP000230543"/>
    </source>
</evidence>
<comment type="caution">
    <text evidence="2">The sequence shown here is derived from an EMBL/GenBank/DDBJ whole genome shotgun (WGS) entry which is preliminary data.</text>
</comment>
<feature type="transmembrane region" description="Helical" evidence="1">
    <location>
        <begin position="51"/>
        <end position="83"/>
    </location>
</feature>
<evidence type="ECO:0000256" key="1">
    <source>
        <dbReference type="SAM" id="Phobius"/>
    </source>
</evidence>
<name>A0A2M6WDB3_9BACT</name>
<evidence type="ECO:0000313" key="2">
    <source>
        <dbReference type="EMBL" id="PIT90763.1"/>
    </source>
</evidence>
<gene>
    <name evidence="2" type="ORF">COU22_00325</name>
</gene>
<protein>
    <recommendedName>
        <fullName evidence="4">Rod shape-determining protein MreD</fullName>
    </recommendedName>
</protein>
<keyword evidence="1" id="KW-1133">Transmembrane helix</keyword>
<evidence type="ECO:0008006" key="4">
    <source>
        <dbReference type="Google" id="ProtNLM"/>
    </source>
</evidence>
<feature type="transmembrane region" description="Helical" evidence="1">
    <location>
        <begin position="95"/>
        <end position="115"/>
    </location>
</feature>
<proteinExistence type="predicted"/>
<dbReference type="Proteomes" id="UP000230543">
    <property type="component" value="Unassembled WGS sequence"/>
</dbReference>
<reference evidence="3" key="1">
    <citation type="submission" date="2017-09" db="EMBL/GenBank/DDBJ databases">
        <title>Depth-based differentiation of microbial function through sediment-hosted aquifers and enrichment of novel symbionts in the deep terrestrial subsurface.</title>
        <authorList>
            <person name="Probst A.J."/>
            <person name="Ladd B."/>
            <person name="Jarett J.K."/>
            <person name="Geller-Mcgrath D.E."/>
            <person name="Sieber C.M.K."/>
            <person name="Emerson J.B."/>
            <person name="Anantharaman K."/>
            <person name="Thomas B.C."/>
            <person name="Malmstrom R."/>
            <person name="Stieglmeier M."/>
            <person name="Klingl A."/>
            <person name="Woyke T."/>
            <person name="Ryan C.M."/>
            <person name="Banfield J.F."/>
        </authorList>
    </citation>
    <scope>NUCLEOTIDE SEQUENCE [LARGE SCALE GENOMIC DNA]</scope>
</reference>
<sequence>MLKKILAVVIICLGLFFLEQFLLPLNLQINLSVIAVSLFALLKFKLRWPVVIIYGLILDFFYGSLIVHLLSLSLMVLVLDFLISRLTILNLSARLFLVVGGVSLNLFFNYLIGLAMKVFWPAQFWPLIALDDLRLLSYLIFNSLIIWLLFIIFKRQFKEKGYEIF</sequence>
<feature type="transmembrane region" description="Helical" evidence="1">
    <location>
        <begin position="135"/>
        <end position="153"/>
    </location>
</feature>
<accession>A0A2M6WDB3</accession>
<dbReference type="EMBL" id="PFBO01000011">
    <property type="protein sequence ID" value="PIT90763.1"/>
    <property type="molecule type" value="Genomic_DNA"/>
</dbReference>
<keyword evidence="1" id="KW-0812">Transmembrane</keyword>
<keyword evidence="1" id="KW-0472">Membrane</keyword>
<dbReference type="AlphaFoldDB" id="A0A2M6WDB3"/>
<organism evidence="2 3">
    <name type="scientific">Candidatus Komeilibacteria bacterium CG10_big_fil_rev_8_21_14_0_10_41_13</name>
    <dbReference type="NCBI Taxonomy" id="1974476"/>
    <lineage>
        <taxon>Bacteria</taxon>
        <taxon>Candidatus Komeiliibacteriota</taxon>
    </lineage>
</organism>